<evidence type="ECO:0000313" key="3">
    <source>
        <dbReference type="Proteomes" id="UP000323505"/>
    </source>
</evidence>
<sequence>MESRRPPAREFVTQLLTHVSPDVFEDRPRVEAFNERRFKGDGHDLGLMLALTADPAYRTPAYDIHIHPGQEAGRRGARWVIAKVFDNHPKHIDPDDPRTSPNTPHKPPEHHDT</sequence>
<proteinExistence type="predicted"/>
<dbReference type="AlphaFoldDB" id="A0A5D3FFY2"/>
<organism evidence="2 3">
    <name type="scientific">Actinomadura decatromicini</name>
    <dbReference type="NCBI Taxonomy" id="2604572"/>
    <lineage>
        <taxon>Bacteria</taxon>
        <taxon>Bacillati</taxon>
        <taxon>Actinomycetota</taxon>
        <taxon>Actinomycetes</taxon>
        <taxon>Streptosporangiales</taxon>
        <taxon>Thermomonosporaceae</taxon>
        <taxon>Actinomadura</taxon>
    </lineage>
</organism>
<dbReference type="Proteomes" id="UP000323505">
    <property type="component" value="Unassembled WGS sequence"/>
</dbReference>
<evidence type="ECO:0000313" key="2">
    <source>
        <dbReference type="EMBL" id="TYK46756.1"/>
    </source>
</evidence>
<dbReference type="RefSeq" id="WP_148762602.1">
    <property type="nucleotide sequence ID" value="NZ_VSRQ01000005.1"/>
</dbReference>
<evidence type="ECO:0000256" key="1">
    <source>
        <dbReference type="SAM" id="MobiDB-lite"/>
    </source>
</evidence>
<accession>A0A5D3FFY2</accession>
<dbReference type="EMBL" id="VSRQ01000005">
    <property type="protein sequence ID" value="TYK46756.1"/>
    <property type="molecule type" value="Genomic_DNA"/>
</dbReference>
<comment type="caution">
    <text evidence="2">The sequence shown here is derived from an EMBL/GenBank/DDBJ whole genome shotgun (WGS) entry which is preliminary data.</text>
</comment>
<feature type="compositionally biased region" description="Basic and acidic residues" evidence="1">
    <location>
        <begin position="85"/>
        <end position="98"/>
    </location>
</feature>
<name>A0A5D3FFY2_9ACTN</name>
<reference evidence="2 3" key="1">
    <citation type="submission" date="2019-08" db="EMBL/GenBank/DDBJ databases">
        <title>Actinomadura sp. nov. CYP1-5 isolated from mountain soil.</title>
        <authorList>
            <person name="Songsumanus A."/>
            <person name="Kuncharoen N."/>
            <person name="Kudo T."/>
            <person name="Yuki M."/>
            <person name="Igarashi Y."/>
            <person name="Tanasupawat S."/>
        </authorList>
    </citation>
    <scope>NUCLEOTIDE SEQUENCE [LARGE SCALE GENOMIC DNA]</scope>
    <source>
        <strain evidence="2 3">CYP1-5</strain>
    </source>
</reference>
<gene>
    <name evidence="2" type="ORF">FXF68_23195</name>
</gene>
<feature type="region of interest" description="Disordered" evidence="1">
    <location>
        <begin position="85"/>
        <end position="113"/>
    </location>
</feature>
<protein>
    <submittedName>
        <fullName evidence="2">Uncharacterized protein</fullName>
    </submittedName>
</protein>
<keyword evidence="3" id="KW-1185">Reference proteome</keyword>